<evidence type="ECO:0000313" key="1">
    <source>
        <dbReference type="EMBL" id="KAF7437422.1"/>
    </source>
</evidence>
<organism evidence="1 2">
    <name type="scientific">Pleurotus ostreatus</name>
    <name type="common">Oyster mushroom</name>
    <name type="synonym">White-rot fungus</name>
    <dbReference type="NCBI Taxonomy" id="5322"/>
    <lineage>
        <taxon>Eukaryota</taxon>
        <taxon>Fungi</taxon>
        <taxon>Dikarya</taxon>
        <taxon>Basidiomycota</taxon>
        <taxon>Agaricomycotina</taxon>
        <taxon>Agaricomycetes</taxon>
        <taxon>Agaricomycetidae</taxon>
        <taxon>Agaricales</taxon>
        <taxon>Pleurotineae</taxon>
        <taxon>Pleurotaceae</taxon>
        <taxon>Pleurotus</taxon>
    </lineage>
</organism>
<dbReference type="GeneID" id="59374079"/>
<keyword evidence="2" id="KW-1185">Reference proteome</keyword>
<dbReference type="RefSeq" id="XP_036635321.1">
    <property type="nucleotide sequence ID" value="XM_036773848.1"/>
</dbReference>
<proteinExistence type="predicted"/>
<gene>
    <name evidence="1" type="ORF">PC9H_004261</name>
</gene>
<reference evidence="1" key="1">
    <citation type="submission" date="2019-07" db="EMBL/GenBank/DDBJ databases">
        <authorList>
            <person name="Palmer J.M."/>
        </authorList>
    </citation>
    <scope>NUCLEOTIDE SEQUENCE</scope>
    <source>
        <strain evidence="1">PC9</strain>
    </source>
</reference>
<sequence>MSGDNSYVNNLSPPVGTSYDEQETINVFENKILSFWENPRGLWKTEQLTWNVDLYKYVTGAKPSDPNFRQNGGMIYIVMVHGGIANNQDNARLNQYGYRVTVPSTLNTVLHYPATGSGTPDGANWDYSISFKQNMPMFNNGGNSPFNFQAEYQRNFTRILVEQEGTVTPTGVEFSWEYHKTLGLGGSWPINGLTLFKTQDPTIFPVTMKFEAWVYERFGVRPGYERYVGNASTDVSVDFKFTA</sequence>
<protein>
    <submittedName>
        <fullName evidence="1">Uncharacterized protein</fullName>
    </submittedName>
</protein>
<evidence type="ECO:0000313" key="2">
    <source>
        <dbReference type="Proteomes" id="UP000623687"/>
    </source>
</evidence>
<name>A0A8H7DW22_PLEOS</name>
<dbReference type="Proteomes" id="UP000623687">
    <property type="component" value="Unassembled WGS sequence"/>
</dbReference>
<dbReference type="OrthoDB" id="3003360at2759"/>
<dbReference type="EMBL" id="JACETU010000002">
    <property type="protein sequence ID" value="KAF7437422.1"/>
    <property type="molecule type" value="Genomic_DNA"/>
</dbReference>
<dbReference type="AlphaFoldDB" id="A0A8H7DW22"/>
<accession>A0A8H7DW22</accession>
<dbReference type="VEuPathDB" id="FungiDB:PC9H_004261"/>
<comment type="caution">
    <text evidence="1">The sequence shown here is derived from an EMBL/GenBank/DDBJ whole genome shotgun (WGS) entry which is preliminary data.</text>
</comment>